<dbReference type="AlphaFoldDB" id="A0A4P6XVQ4"/>
<feature type="region of interest" description="Disordered" evidence="1">
    <location>
        <begin position="40"/>
        <end position="59"/>
    </location>
</feature>
<accession>A0A4P6XVQ4</accession>
<dbReference type="Proteomes" id="UP000292447">
    <property type="component" value="Chromosome VI"/>
</dbReference>
<dbReference type="Gene3D" id="3.80.10.10">
    <property type="entry name" value="Ribonuclease Inhibitor"/>
    <property type="match status" value="1"/>
</dbReference>
<dbReference type="InterPro" id="IPR032675">
    <property type="entry name" value="LRR_dom_sf"/>
</dbReference>
<keyword evidence="3" id="KW-1185">Reference proteome</keyword>
<feature type="region of interest" description="Disordered" evidence="1">
    <location>
        <begin position="72"/>
        <end position="94"/>
    </location>
</feature>
<feature type="compositionally biased region" description="Polar residues" evidence="1">
    <location>
        <begin position="72"/>
        <end position="88"/>
    </location>
</feature>
<dbReference type="STRING" id="2163413.A0A4P6XVQ4"/>
<dbReference type="SUPFAM" id="SSF52047">
    <property type="entry name" value="RNI-like"/>
    <property type="match status" value="1"/>
</dbReference>
<evidence type="ECO:0000256" key="1">
    <source>
        <dbReference type="SAM" id="MobiDB-lite"/>
    </source>
</evidence>
<evidence type="ECO:0000313" key="3">
    <source>
        <dbReference type="Proteomes" id="UP000292447"/>
    </source>
</evidence>
<proteinExistence type="predicted"/>
<dbReference type="EMBL" id="CP034461">
    <property type="protein sequence ID" value="QBM90636.1"/>
    <property type="molecule type" value="Genomic_DNA"/>
</dbReference>
<reference evidence="3" key="1">
    <citation type="submission" date="2019-03" db="EMBL/GenBank/DDBJ databases">
        <title>Snf2 controls pulcherriminic acid biosynthesis and connects pigmentation and antifungal activity of the yeast Metschnikowia pulcherrima.</title>
        <authorList>
            <person name="Gore-Lloyd D."/>
            <person name="Sumann I."/>
            <person name="Brachmann A.O."/>
            <person name="Schneeberger K."/>
            <person name="Ortiz-Merino R.A."/>
            <person name="Moreno-Beltran M."/>
            <person name="Schlaefli M."/>
            <person name="Kirner P."/>
            <person name="Santos Kron A."/>
            <person name="Wolfe K.H."/>
            <person name="Piel J."/>
            <person name="Ahrens C.H."/>
            <person name="Henk D."/>
            <person name="Freimoser F.M."/>
        </authorList>
    </citation>
    <scope>NUCLEOTIDE SEQUENCE [LARGE SCALE GENOMIC DNA]</scope>
    <source>
        <strain evidence="3">APC 1.2</strain>
    </source>
</reference>
<gene>
    <name evidence="2" type="ORF">METSCH_F02200</name>
</gene>
<protein>
    <submittedName>
        <fullName evidence="2">Uncharacterized protein</fullName>
    </submittedName>
</protein>
<name>A0A4P6XVQ4_9ASCO</name>
<evidence type="ECO:0000313" key="2">
    <source>
        <dbReference type="EMBL" id="QBM90636.1"/>
    </source>
</evidence>
<organism evidence="2 3">
    <name type="scientific">Metschnikowia aff. pulcherrima</name>
    <dbReference type="NCBI Taxonomy" id="2163413"/>
    <lineage>
        <taxon>Eukaryota</taxon>
        <taxon>Fungi</taxon>
        <taxon>Dikarya</taxon>
        <taxon>Ascomycota</taxon>
        <taxon>Saccharomycotina</taxon>
        <taxon>Pichiomycetes</taxon>
        <taxon>Metschnikowiaceae</taxon>
        <taxon>Metschnikowia</taxon>
    </lineage>
</organism>
<sequence length="711" mass="80534">MAYSPDSPYRQKSTYTATLRGTNSTKYWNTYSRSRVRPFSVSLSTTDDPPLAATPSSSDSFSAYMGQSVLRSRSAEASQLTPQTSTGLGPSKKHATSFPSIVHVLDTNEKAPKWPSNGEDSRQMCFSPTDRGGLFLLPVLSHESQLSKASSVTENFTLRDPLVNVTACENFSPLLLLPIEILYQIIETVYYDESTNSILANLERFLKTIPVLLKPFNQLAIRFLYKYAIFNRPNSFERFLLNIVNQPDIGHYVEFMDFQTFTSIGLGRTGRMNQEIQMVTASTILMALELCPNLIEFQASENIQDDMDTAVLLRLFNNMPKIQALDFCGASLKQFAAAFDELTIDAEMVDADSALVQSATPLSLKHLFKISFHDCSNLPLRVFEKLLPHFGHLRRLDLTHTMITSSALLASLPHTCRLTHLSLARCLKLTTKDLIQFLTKHSSVANDSLQWLNLQTDSNVVSPLTDQYLLFVLNNWKAADLRYLNLGGLPVNKQVLHTIKTKFPNLESLAISHATIEYMDLLHLLQDNTSIKFLDLTNCKGMDRRALLSMLKRSFESGLEAIEFDYKTLYDLTGGEHFTVQPLQTDFSINSTTHLPQVWKFYDNEGRRAWIYKIATSDPSYNALVSGRSGLSNQMSNMVYYDLETGAKIETKLTKPKFLIYASRKINCSIGYYNLNKTKKKKYFTGEILELVWPVEFSQRGIYNYYSLNVK</sequence>